<gene>
    <name evidence="2" type="ORF">SMACR_09669</name>
</gene>
<feature type="region of interest" description="Disordered" evidence="1">
    <location>
        <begin position="236"/>
        <end position="259"/>
    </location>
</feature>
<dbReference type="Proteomes" id="UP000433876">
    <property type="component" value="Unassembled WGS sequence"/>
</dbReference>
<accession>A0A8S8ZLG2</accession>
<organism evidence="2 3">
    <name type="scientific">Sordaria macrospora</name>
    <dbReference type="NCBI Taxonomy" id="5147"/>
    <lineage>
        <taxon>Eukaryota</taxon>
        <taxon>Fungi</taxon>
        <taxon>Dikarya</taxon>
        <taxon>Ascomycota</taxon>
        <taxon>Pezizomycotina</taxon>
        <taxon>Sordariomycetes</taxon>
        <taxon>Sordariomycetidae</taxon>
        <taxon>Sordariales</taxon>
        <taxon>Sordariaceae</taxon>
        <taxon>Sordaria</taxon>
    </lineage>
</organism>
<dbReference type="AlphaFoldDB" id="A0A8S8ZLG2"/>
<name>A0A8S8ZLG2_SORMA</name>
<feature type="compositionally biased region" description="Polar residues" evidence="1">
    <location>
        <begin position="242"/>
        <end position="259"/>
    </location>
</feature>
<comment type="caution">
    <text evidence="2">The sequence shown here is derived from an EMBL/GenBank/DDBJ whole genome shotgun (WGS) entry which is preliminary data.</text>
</comment>
<dbReference type="VEuPathDB" id="FungiDB:SMAC_09669"/>
<reference evidence="2 3" key="1">
    <citation type="submission" date="2017-07" db="EMBL/GenBank/DDBJ databases">
        <title>Genome sequence of the Sordaria macrospora wild type strain R19027.</title>
        <authorList>
            <person name="Nowrousian M."/>
            <person name="Teichert I."/>
            <person name="Kueck U."/>
        </authorList>
    </citation>
    <scope>NUCLEOTIDE SEQUENCE [LARGE SCALE GENOMIC DNA]</scope>
    <source>
        <strain evidence="2 3">R19027</strain>
        <tissue evidence="2">Mycelium</tissue>
    </source>
</reference>
<evidence type="ECO:0000256" key="1">
    <source>
        <dbReference type="SAM" id="MobiDB-lite"/>
    </source>
</evidence>
<evidence type="ECO:0000313" key="3">
    <source>
        <dbReference type="Proteomes" id="UP000433876"/>
    </source>
</evidence>
<dbReference type="EMBL" id="NMPR01000107">
    <property type="protein sequence ID" value="KAA8630339.1"/>
    <property type="molecule type" value="Genomic_DNA"/>
</dbReference>
<evidence type="ECO:0000313" key="2">
    <source>
        <dbReference type="EMBL" id="KAA8630339.1"/>
    </source>
</evidence>
<proteinExistence type="predicted"/>
<feature type="region of interest" description="Disordered" evidence="1">
    <location>
        <begin position="175"/>
        <end position="222"/>
    </location>
</feature>
<protein>
    <submittedName>
        <fullName evidence="2">Uncharacterized protein</fullName>
    </submittedName>
</protein>
<sequence>MSSKTSDTSEASNQQAQVIMAYLLDNVAKFSDKIVTNEVLIQQKNEALEQLLLEAYHEGQIKLLVLMLFSIIWWKTKCEEDLKEVPLAVARDFLKAEHDAYVMEELADADQQVYFNREMMADELKEVKAERKMLADGKKRLRADRVHFMVEKKTVRAREYMQAFVQQDSVPVLEQQEQSTFARRQEGSFGEPHTQKGNIENASTSTSTSTAISGEQTISGAKLNDPITQQLEAMSLSDHEQNASASTFATSGKETPSDTNLDKTFTAATEASSALAVPRPATANISSLEAMIREALRLVRAPMPPQGTTGTHR</sequence>